<dbReference type="Proteomes" id="UP000053911">
    <property type="component" value="Unassembled WGS sequence"/>
</dbReference>
<feature type="domain" description="Tyrosine-protein phosphatase" evidence="3">
    <location>
        <begin position="3"/>
        <end position="148"/>
    </location>
</feature>
<accession>A0A117L2G7</accession>
<dbReference type="InterPro" id="IPR029021">
    <property type="entry name" value="Prot-tyrosine_phosphatase-like"/>
</dbReference>
<organism evidence="5 6">
    <name type="scientific">Thermococcus sibiricus</name>
    <dbReference type="NCBI Taxonomy" id="172049"/>
    <lineage>
        <taxon>Archaea</taxon>
        <taxon>Methanobacteriati</taxon>
        <taxon>Methanobacteriota</taxon>
        <taxon>Thermococci</taxon>
        <taxon>Thermococcales</taxon>
        <taxon>Thermococcaceae</taxon>
        <taxon>Thermococcus</taxon>
    </lineage>
</organism>
<dbReference type="Gene3D" id="3.90.190.10">
    <property type="entry name" value="Protein tyrosine phosphatase superfamily"/>
    <property type="match status" value="1"/>
</dbReference>
<dbReference type="AlphaFoldDB" id="A0A117L2G7"/>
<dbReference type="SMART" id="SM00404">
    <property type="entry name" value="PTPc_motif"/>
    <property type="match status" value="1"/>
</dbReference>
<dbReference type="InterPro" id="IPR000387">
    <property type="entry name" value="Tyr_Pase_dom"/>
</dbReference>
<evidence type="ECO:0000259" key="3">
    <source>
        <dbReference type="PROSITE" id="PS50054"/>
    </source>
</evidence>
<dbReference type="InterPro" id="IPR020422">
    <property type="entry name" value="TYR_PHOSPHATASE_DUAL_dom"/>
</dbReference>
<keyword evidence="1" id="KW-0378">Hydrolase</keyword>
<dbReference type="Pfam" id="PF00782">
    <property type="entry name" value="DSPc"/>
    <property type="match status" value="1"/>
</dbReference>
<sequence>MVYPKFVNDKVAFSSVPYPEDIPKLAKEFDAFVVLIYEHDLYYDLEELSKNGIEVLYSPIKDFSVPPLEELIEIVKWIEKKARNGKKVLVHCLSGKGRSGTIVTAYLMYSEGLSFRDALARVRSLKPSAVETEEQIGILKDLENYLKRT</sequence>
<evidence type="ECO:0000313" key="6">
    <source>
        <dbReference type="Proteomes" id="UP000053911"/>
    </source>
</evidence>
<dbReference type="EMBL" id="LGFD01000001">
    <property type="protein sequence ID" value="KUK18670.1"/>
    <property type="molecule type" value="Genomic_DNA"/>
</dbReference>
<evidence type="ECO:0000256" key="1">
    <source>
        <dbReference type="ARBA" id="ARBA00022801"/>
    </source>
</evidence>
<comment type="caution">
    <text evidence="5">The sequence shown here is derived from an EMBL/GenBank/DDBJ whole genome shotgun (WGS) entry which is preliminary data.</text>
</comment>
<dbReference type="RefSeq" id="WP_015849335.1">
    <property type="nucleotide sequence ID" value="NZ_LGFD01000001.1"/>
</dbReference>
<dbReference type="SUPFAM" id="SSF52799">
    <property type="entry name" value="(Phosphotyrosine protein) phosphatases II"/>
    <property type="match status" value="1"/>
</dbReference>
<dbReference type="InterPro" id="IPR003595">
    <property type="entry name" value="Tyr_Pase_cat"/>
</dbReference>
<protein>
    <submittedName>
        <fullName evidence="5">Protein tyrosine/serine/threonine phosphatase</fullName>
    </submittedName>
</protein>
<evidence type="ECO:0000256" key="2">
    <source>
        <dbReference type="ARBA" id="ARBA00022912"/>
    </source>
</evidence>
<reference evidence="6" key="1">
    <citation type="journal article" date="2015" name="MBio">
        <title>Genome-Resolved Metagenomic Analysis Reveals Roles for Candidate Phyla and Other Microbial Community Members in Biogeochemical Transformations in Oil Reservoirs.</title>
        <authorList>
            <person name="Hu P."/>
            <person name="Tom L."/>
            <person name="Singh A."/>
            <person name="Thomas B.C."/>
            <person name="Baker B.J."/>
            <person name="Piceno Y.M."/>
            <person name="Andersen G.L."/>
            <person name="Banfield J.F."/>
        </authorList>
    </citation>
    <scope>NUCLEOTIDE SEQUENCE [LARGE SCALE GENOMIC DNA]</scope>
</reference>
<dbReference type="InterPro" id="IPR016130">
    <property type="entry name" value="Tyr_Pase_AS"/>
</dbReference>
<dbReference type="InterPro" id="IPR050561">
    <property type="entry name" value="PTP"/>
</dbReference>
<gene>
    <name evidence="5" type="ORF">XD54_0055</name>
</gene>
<name>A0A117L2G7_9EURY</name>
<evidence type="ECO:0000259" key="4">
    <source>
        <dbReference type="PROSITE" id="PS50056"/>
    </source>
</evidence>
<proteinExistence type="predicted"/>
<dbReference type="FunFam" id="3.90.190.10:FF:000157">
    <property type="entry name" value="Protein-tyrosine phosphatase"/>
    <property type="match status" value="1"/>
</dbReference>
<evidence type="ECO:0000313" key="5">
    <source>
        <dbReference type="EMBL" id="KUK18670.1"/>
    </source>
</evidence>
<dbReference type="OMA" id="WPTPDGY"/>
<dbReference type="GO" id="GO:0004721">
    <property type="term" value="F:phosphoprotein phosphatase activity"/>
    <property type="evidence" value="ECO:0007669"/>
    <property type="project" value="UniProtKB-KW"/>
</dbReference>
<dbReference type="PROSITE" id="PS50054">
    <property type="entry name" value="TYR_PHOSPHATASE_DUAL"/>
    <property type="match status" value="1"/>
</dbReference>
<dbReference type="GeneID" id="8096057"/>
<dbReference type="PANTHER" id="PTHR23339">
    <property type="entry name" value="TYROSINE SPECIFIC PROTEIN PHOSPHATASE AND DUAL SPECIFICITY PROTEIN PHOSPHATASE"/>
    <property type="match status" value="1"/>
</dbReference>
<dbReference type="SMART" id="SM00195">
    <property type="entry name" value="DSPc"/>
    <property type="match status" value="1"/>
</dbReference>
<dbReference type="PATRIC" id="fig|172049.5.peg.416"/>
<dbReference type="InterPro" id="IPR000340">
    <property type="entry name" value="Dual-sp_phosphatase_cat-dom"/>
</dbReference>
<dbReference type="PROSITE" id="PS50056">
    <property type="entry name" value="TYR_PHOSPHATASE_2"/>
    <property type="match status" value="1"/>
</dbReference>
<feature type="domain" description="Tyrosine specific protein phosphatases" evidence="4">
    <location>
        <begin position="69"/>
        <end position="137"/>
    </location>
</feature>
<dbReference type="PROSITE" id="PS00383">
    <property type="entry name" value="TYR_PHOSPHATASE_1"/>
    <property type="match status" value="1"/>
</dbReference>
<keyword evidence="2" id="KW-0904">Protein phosphatase</keyword>